<evidence type="ECO:0000259" key="8">
    <source>
        <dbReference type="Pfam" id="PF07887"/>
    </source>
</evidence>
<dbReference type="Pfam" id="PF20451">
    <property type="entry name" value="Calmod_bind_M"/>
    <property type="match status" value="1"/>
</dbReference>
<proteinExistence type="inferred from homology"/>
<feature type="domain" description="Calmodulin binding protein C-terminal" evidence="10">
    <location>
        <begin position="285"/>
        <end position="337"/>
    </location>
</feature>
<keyword evidence="5" id="KW-0010">Activator</keyword>
<dbReference type="Pfam" id="PF20452">
    <property type="entry name" value="Calmod_bind_C"/>
    <property type="match status" value="1"/>
</dbReference>
<evidence type="ECO:0000259" key="9">
    <source>
        <dbReference type="Pfam" id="PF20451"/>
    </source>
</evidence>
<dbReference type="GeneID" id="107012836"/>
<reference evidence="12" key="2">
    <citation type="submission" date="2025-08" db="UniProtKB">
        <authorList>
            <consortium name="RefSeq"/>
        </authorList>
    </citation>
    <scope>IDENTIFICATION</scope>
</reference>
<feature type="domain" description="Calmodulin binding protein-like N-terminal" evidence="8">
    <location>
        <begin position="73"/>
        <end position="202"/>
    </location>
</feature>
<dbReference type="RefSeq" id="XP_015068265.1">
    <property type="nucleotide sequence ID" value="XM_015212779.2"/>
</dbReference>
<reference evidence="11" key="1">
    <citation type="journal article" date="2014" name="Nat. Genet.">
        <title>The genome of the stress-tolerant wild tomato species Solanum pennellii.</title>
        <authorList>
            <person name="Bolger A."/>
            <person name="Scossa F."/>
            <person name="Bolger M.E."/>
            <person name="Lanz C."/>
            <person name="Maumus F."/>
            <person name="Tohge T."/>
            <person name="Quesneville H."/>
            <person name="Alseekh S."/>
            <person name="Sorensen I."/>
            <person name="Lichtenstein G."/>
            <person name="Fich E.A."/>
            <person name="Conte M."/>
            <person name="Keller H."/>
            <person name="Schneeberger K."/>
            <person name="Schwacke R."/>
            <person name="Ofner I."/>
            <person name="Vrebalov J."/>
            <person name="Xu Y."/>
            <person name="Osorio S."/>
            <person name="Aflitos S.A."/>
            <person name="Schijlen E."/>
            <person name="Jimenez-Gomez J.M."/>
            <person name="Ryngajllo M."/>
            <person name="Kimura S."/>
            <person name="Kumar R."/>
            <person name="Koenig D."/>
            <person name="Headland L.R."/>
            <person name="Maloof J.N."/>
            <person name="Sinha N."/>
            <person name="van Ham R.C."/>
            <person name="Lankhorst R.K."/>
            <person name="Mao L."/>
            <person name="Vogel A."/>
            <person name="Arsova B."/>
            <person name="Panstruga R."/>
            <person name="Fei Z."/>
            <person name="Rose J.K."/>
            <person name="Zamir D."/>
            <person name="Carrari F."/>
            <person name="Giovannoni J.J."/>
            <person name="Weigel D."/>
            <person name="Usadel B."/>
            <person name="Fernie A.R."/>
        </authorList>
    </citation>
    <scope>NUCLEOTIDE SEQUENCE [LARGE SCALE GENOMIC DNA]</scope>
    <source>
        <strain evidence="11">cv. LA0716</strain>
    </source>
</reference>
<evidence type="ECO:0000256" key="3">
    <source>
        <dbReference type="ARBA" id="ARBA00023015"/>
    </source>
</evidence>
<dbReference type="PANTHER" id="PTHR31713">
    <property type="entry name" value="OS02G0177800 PROTEIN"/>
    <property type="match status" value="1"/>
</dbReference>
<dbReference type="Pfam" id="PF07887">
    <property type="entry name" value="Calmodulin_bind"/>
    <property type="match status" value="1"/>
</dbReference>
<keyword evidence="6" id="KW-0804">Transcription</keyword>
<organism evidence="11 12">
    <name type="scientific">Solanum pennellii</name>
    <name type="common">Tomato</name>
    <name type="synonym">Lycopersicon pennellii</name>
    <dbReference type="NCBI Taxonomy" id="28526"/>
    <lineage>
        <taxon>Eukaryota</taxon>
        <taxon>Viridiplantae</taxon>
        <taxon>Streptophyta</taxon>
        <taxon>Embryophyta</taxon>
        <taxon>Tracheophyta</taxon>
        <taxon>Spermatophyta</taxon>
        <taxon>Magnoliopsida</taxon>
        <taxon>eudicotyledons</taxon>
        <taxon>Gunneridae</taxon>
        <taxon>Pentapetalae</taxon>
        <taxon>asterids</taxon>
        <taxon>lamiids</taxon>
        <taxon>Solanales</taxon>
        <taxon>Solanaceae</taxon>
        <taxon>Solanoideae</taxon>
        <taxon>Solaneae</taxon>
        <taxon>Solanum</taxon>
        <taxon>Solanum subgen. Lycopersicon</taxon>
    </lineage>
</organism>
<dbReference type="Proteomes" id="UP000694930">
    <property type="component" value="Chromosome 3"/>
</dbReference>
<dbReference type="PANTHER" id="PTHR31713:SF93">
    <property type="entry name" value="CALMODULIN-BINDING PROTEIN"/>
    <property type="match status" value="1"/>
</dbReference>
<name>A0ABM1GAK7_SOLPN</name>
<keyword evidence="3" id="KW-0805">Transcription regulation</keyword>
<feature type="domain" description="Calmodulin binding protein central" evidence="9">
    <location>
        <begin position="215"/>
        <end position="279"/>
    </location>
</feature>
<evidence type="ECO:0000313" key="12">
    <source>
        <dbReference type="RefSeq" id="XP_015068265.1"/>
    </source>
</evidence>
<dbReference type="InterPro" id="IPR046829">
    <property type="entry name" value="Calmod_bind_C"/>
</dbReference>
<keyword evidence="4" id="KW-0238">DNA-binding</keyword>
<evidence type="ECO:0000256" key="2">
    <source>
        <dbReference type="ARBA" id="ARBA00007214"/>
    </source>
</evidence>
<dbReference type="InterPro" id="IPR046831">
    <property type="entry name" value="Calmodulin_bind_N"/>
</dbReference>
<comment type="similarity">
    <text evidence="2">Belongs to the plant ACBP60 protein family.</text>
</comment>
<accession>A0ABM1GAK7</accession>
<evidence type="ECO:0000256" key="1">
    <source>
        <dbReference type="ARBA" id="ARBA00004123"/>
    </source>
</evidence>
<dbReference type="InterPro" id="IPR012416">
    <property type="entry name" value="CBP60"/>
</dbReference>
<evidence type="ECO:0000256" key="7">
    <source>
        <dbReference type="ARBA" id="ARBA00023242"/>
    </source>
</evidence>
<keyword evidence="11" id="KW-1185">Reference proteome</keyword>
<dbReference type="InterPro" id="IPR046830">
    <property type="entry name" value="Calmod_bind_M"/>
</dbReference>
<evidence type="ECO:0000259" key="10">
    <source>
        <dbReference type="Pfam" id="PF20452"/>
    </source>
</evidence>
<evidence type="ECO:0000256" key="6">
    <source>
        <dbReference type="ARBA" id="ARBA00023163"/>
    </source>
</evidence>
<keyword evidence="7" id="KW-0539">Nucleus</keyword>
<evidence type="ECO:0000313" key="11">
    <source>
        <dbReference type="Proteomes" id="UP000694930"/>
    </source>
</evidence>
<comment type="subcellular location">
    <subcellularLocation>
        <location evidence="1">Nucleus</location>
    </subcellularLocation>
</comment>
<evidence type="ECO:0000256" key="4">
    <source>
        <dbReference type="ARBA" id="ARBA00023125"/>
    </source>
</evidence>
<evidence type="ECO:0000256" key="5">
    <source>
        <dbReference type="ARBA" id="ARBA00023159"/>
    </source>
</evidence>
<gene>
    <name evidence="12" type="primary">LOC107012836</name>
</gene>
<sequence>MDLKKNSPTHSAPQGASFHRSVMVVLQIKRLLKSMRRLSIHPAVVRVELKPGEISTGPRKEEENFNPFELRHLKLKFSNNMIKGPVYTGVPIGEDVGDTLNLDLVDCGTENMVKFGPEASSKVEIVVFEKEQLKPVTNWLDGKSLIRGDPLVKLKDGRVSVSHISFKHTNVSMRKREFRLGARAVDNCDIIEAVTEPFFVVDYRSMPKSKKPLKLDDQVWKLPTIGRGGPYHHCLINENIKTVQDFLTLYFLNREKLLTILGRSSLQVRKLDETVNQAKSKLELKRYVYRQENLRVVFTDVGELIGLINEGGHFFSVQQLTPTDKTFGMEMVKRGFEDEHQNSKVLLDDDSFKMLCTASTSPDDFNNYPQQLQPSTSISQINCATFSTVALQHQFDPYDYNFNYQHHPSIWE</sequence>
<protein>
    <submittedName>
        <fullName evidence="12">Calmodulin-binding protein 60 B-like isoform X1</fullName>
    </submittedName>
</protein>